<evidence type="ECO:0000256" key="8">
    <source>
        <dbReference type="SAM" id="Phobius"/>
    </source>
</evidence>
<dbReference type="AlphaFoldDB" id="A0A1I6Y0I1"/>
<gene>
    <name evidence="11" type="ORF">SAMN05660657_00778</name>
</gene>
<keyword evidence="8" id="KW-0812">Transmembrane</keyword>
<dbReference type="Pfam" id="PF00501">
    <property type="entry name" value="AMP-binding"/>
    <property type="match status" value="1"/>
</dbReference>
<feature type="domain" description="AMP-binding enzyme C-terminal" evidence="10">
    <location>
        <begin position="430"/>
        <end position="506"/>
    </location>
</feature>
<dbReference type="RefSeq" id="WP_217644534.1">
    <property type="nucleotide sequence ID" value="NZ_FPBA01000002.1"/>
</dbReference>
<dbReference type="EC" id="6.2.1.3" evidence="5"/>
<evidence type="ECO:0000256" key="7">
    <source>
        <dbReference type="ARBA" id="ARBA00042773"/>
    </source>
</evidence>
<reference evidence="12" key="1">
    <citation type="submission" date="2016-10" db="EMBL/GenBank/DDBJ databases">
        <authorList>
            <person name="Varghese N."/>
            <person name="Submissions S."/>
        </authorList>
    </citation>
    <scope>NUCLEOTIDE SEQUENCE [LARGE SCALE GENOMIC DNA]</scope>
    <source>
        <strain evidence="12">DSM 46136</strain>
    </source>
</reference>
<keyword evidence="12" id="KW-1185">Reference proteome</keyword>
<keyword evidence="4 8" id="KW-0472">Membrane</keyword>
<dbReference type="EMBL" id="FPBA01000002">
    <property type="protein sequence ID" value="SFT43741.1"/>
    <property type="molecule type" value="Genomic_DNA"/>
</dbReference>
<dbReference type="Proteomes" id="UP000199546">
    <property type="component" value="Unassembled WGS sequence"/>
</dbReference>
<sequence>MQRRELSWPSFAGLWSRAVRDHAARPFLVFETEEGTAVTWTYAEFDAVVGRTASGLAARGVGRGDRVLLVLPNSVAFVAVWLACSVLGATFSSSDPRARAPELAHQHARLRPRLVVCGADQAGQVPSGALDGRTVVVSSAVDTTVGGLARDGDSPAPAPAVTAEDVLSVLFTSGTTSAPKGVVVSQGVYAHTGLVMAEAAGLGSRSRFLVALPLFHANAQYYCFAAAIAVGASVALVPAFSATRYLTQLERLEATHASLFAAPLRMVLARGGDRPLRRPLEHMWFAQDLTADEYARVTRLVGCRPRQLYGMTETGPAVLSQPAGAAGPAGLGGVTPGCLVRLGDLHSGAPLPLPGHGEIQVGGLPGRTVFTGYLDDPRSSDGVVTAREADGRIWFRTGDRATVAADGTWSFSGRSSEQLKVAGENVSAVEIEQVVARHPGVFEVAVTARPDPVRTEVPVAHVVPAGVPAPDLVESVLAWCAANLSPAKRPHEVHLVEELPRTSVGKIRKFLLTADGRPEPGPQEAQP</sequence>
<dbReference type="GO" id="GO:0016020">
    <property type="term" value="C:membrane"/>
    <property type="evidence" value="ECO:0007669"/>
    <property type="project" value="UniProtKB-SubCell"/>
</dbReference>
<dbReference type="InterPro" id="IPR042099">
    <property type="entry name" value="ANL_N_sf"/>
</dbReference>
<evidence type="ECO:0000256" key="1">
    <source>
        <dbReference type="ARBA" id="ARBA00004170"/>
    </source>
</evidence>
<dbReference type="InterPro" id="IPR000873">
    <property type="entry name" value="AMP-dep_synth/lig_dom"/>
</dbReference>
<feature type="domain" description="AMP-dependent synthetase/ligase" evidence="9">
    <location>
        <begin position="17"/>
        <end position="374"/>
    </location>
</feature>
<evidence type="ECO:0000259" key="9">
    <source>
        <dbReference type="Pfam" id="PF00501"/>
    </source>
</evidence>
<dbReference type="PROSITE" id="PS00455">
    <property type="entry name" value="AMP_BINDING"/>
    <property type="match status" value="1"/>
</dbReference>
<keyword evidence="3 11" id="KW-0436">Ligase</keyword>
<dbReference type="Gene3D" id="3.30.300.30">
    <property type="match status" value="1"/>
</dbReference>
<name>A0A1I6Y0I1_9ACTN</name>
<comment type="pathway">
    <text evidence="2">Lipid metabolism; fatty acid beta-oxidation.</text>
</comment>
<evidence type="ECO:0000256" key="5">
    <source>
        <dbReference type="ARBA" id="ARBA00026121"/>
    </source>
</evidence>
<dbReference type="Pfam" id="PF13193">
    <property type="entry name" value="AMP-binding_C"/>
    <property type="match status" value="1"/>
</dbReference>
<evidence type="ECO:0000256" key="4">
    <source>
        <dbReference type="ARBA" id="ARBA00023136"/>
    </source>
</evidence>
<dbReference type="InterPro" id="IPR045851">
    <property type="entry name" value="AMP-bd_C_sf"/>
</dbReference>
<dbReference type="PANTHER" id="PTHR43767:SF8">
    <property type="entry name" value="LONG-CHAIN-FATTY-ACID--COA LIGASE"/>
    <property type="match status" value="1"/>
</dbReference>
<organism evidence="11 12">
    <name type="scientific">Geodermatophilus amargosae</name>
    <dbReference type="NCBI Taxonomy" id="1296565"/>
    <lineage>
        <taxon>Bacteria</taxon>
        <taxon>Bacillati</taxon>
        <taxon>Actinomycetota</taxon>
        <taxon>Actinomycetes</taxon>
        <taxon>Geodermatophilales</taxon>
        <taxon>Geodermatophilaceae</taxon>
        <taxon>Geodermatophilus</taxon>
    </lineage>
</organism>
<keyword evidence="8" id="KW-1133">Transmembrane helix</keyword>
<evidence type="ECO:0000256" key="6">
    <source>
        <dbReference type="ARBA" id="ARBA00039545"/>
    </source>
</evidence>
<evidence type="ECO:0000256" key="3">
    <source>
        <dbReference type="ARBA" id="ARBA00022598"/>
    </source>
</evidence>
<evidence type="ECO:0000313" key="11">
    <source>
        <dbReference type="EMBL" id="SFT43741.1"/>
    </source>
</evidence>
<accession>A0A1I6Y0I1</accession>
<feature type="transmembrane region" description="Helical" evidence="8">
    <location>
        <begin position="67"/>
        <end position="91"/>
    </location>
</feature>
<protein>
    <recommendedName>
        <fullName evidence="6">Long-chain-fatty-acid--CoA ligase</fullName>
        <ecNumber evidence="5">6.2.1.3</ecNumber>
    </recommendedName>
    <alternativeName>
        <fullName evidence="7">Long-chain acyl-CoA synthetase</fullName>
    </alternativeName>
</protein>
<dbReference type="InterPro" id="IPR020845">
    <property type="entry name" value="AMP-binding_CS"/>
</dbReference>
<dbReference type="InterPro" id="IPR025110">
    <property type="entry name" value="AMP-bd_C"/>
</dbReference>
<dbReference type="STRING" id="1296565.SAMN05660657_00778"/>
<dbReference type="GO" id="GO:0004467">
    <property type="term" value="F:long-chain fatty acid-CoA ligase activity"/>
    <property type="evidence" value="ECO:0007669"/>
    <property type="project" value="UniProtKB-EC"/>
</dbReference>
<evidence type="ECO:0000313" key="12">
    <source>
        <dbReference type="Proteomes" id="UP000199546"/>
    </source>
</evidence>
<comment type="subcellular location">
    <subcellularLocation>
        <location evidence="1">Membrane</location>
        <topology evidence="1">Peripheral membrane protein</topology>
    </subcellularLocation>
</comment>
<dbReference type="SUPFAM" id="SSF56801">
    <property type="entry name" value="Acetyl-CoA synthetase-like"/>
    <property type="match status" value="1"/>
</dbReference>
<dbReference type="InterPro" id="IPR050237">
    <property type="entry name" value="ATP-dep_AMP-bd_enzyme"/>
</dbReference>
<proteinExistence type="predicted"/>
<dbReference type="Gene3D" id="3.40.50.12780">
    <property type="entry name" value="N-terminal domain of ligase-like"/>
    <property type="match status" value="1"/>
</dbReference>
<dbReference type="PANTHER" id="PTHR43767">
    <property type="entry name" value="LONG-CHAIN-FATTY-ACID--COA LIGASE"/>
    <property type="match status" value="1"/>
</dbReference>
<evidence type="ECO:0000259" key="10">
    <source>
        <dbReference type="Pfam" id="PF13193"/>
    </source>
</evidence>
<evidence type="ECO:0000256" key="2">
    <source>
        <dbReference type="ARBA" id="ARBA00005005"/>
    </source>
</evidence>